<protein>
    <submittedName>
        <fullName evidence="1">Uncharacterized protein</fullName>
    </submittedName>
</protein>
<keyword evidence="2" id="KW-1185">Reference proteome</keyword>
<reference evidence="1 2" key="1">
    <citation type="journal article" date="2019" name="Front. Microbiol.">
        <title>Ammonia Oxidation by the Arctic Terrestrial Thaumarchaeote Candidatus Nitrosocosmicus arcticus Is Stimulated by Increasing Temperatures.</title>
        <authorList>
            <person name="Alves R.J.E."/>
            <person name="Kerou M."/>
            <person name="Zappe A."/>
            <person name="Bittner R."/>
            <person name="Abby S.S."/>
            <person name="Schmidt H.A."/>
            <person name="Pfeifer K."/>
            <person name="Schleper C."/>
        </authorList>
    </citation>
    <scope>NUCLEOTIDE SEQUENCE [LARGE SCALE GENOMIC DNA]</scope>
    <source>
        <strain evidence="1 2">Kfb</strain>
    </source>
</reference>
<proteinExistence type="predicted"/>
<organism evidence="1 2">
    <name type="scientific">Candidatus Nitrosocosmicus arcticus</name>
    <dbReference type="NCBI Taxonomy" id="2035267"/>
    <lineage>
        <taxon>Archaea</taxon>
        <taxon>Nitrososphaerota</taxon>
        <taxon>Nitrososphaeria</taxon>
        <taxon>Nitrososphaerales</taxon>
        <taxon>Nitrososphaeraceae</taxon>
        <taxon>Candidatus Nitrosocosmicus</taxon>
    </lineage>
</organism>
<sequence>MVTNQVNILIAFRLGNRINFKKNEKNFNIGLIDSGKTYSAWSDIRRPNSNYTSRIAAL</sequence>
<dbReference type="AlphaFoldDB" id="A0A557SYZ1"/>
<comment type="caution">
    <text evidence="1">The sequence shown here is derived from an EMBL/GenBank/DDBJ whole genome shotgun (WGS) entry which is preliminary data.</text>
</comment>
<dbReference type="Proteomes" id="UP000315289">
    <property type="component" value="Unassembled WGS sequence"/>
</dbReference>
<accession>A0A557SYZ1</accession>
<dbReference type="EMBL" id="VOAH01000001">
    <property type="protein sequence ID" value="TVP41824.1"/>
    <property type="molecule type" value="Genomic_DNA"/>
</dbReference>
<name>A0A557SYZ1_9ARCH</name>
<evidence type="ECO:0000313" key="2">
    <source>
        <dbReference type="Proteomes" id="UP000315289"/>
    </source>
</evidence>
<gene>
    <name evidence="1" type="ORF">NARC_10230</name>
</gene>
<evidence type="ECO:0000313" key="1">
    <source>
        <dbReference type="EMBL" id="TVP41824.1"/>
    </source>
</evidence>